<dbReference type="SUPFAM" id="SSF53720">
    <property type="entry name" value="ALDH-like"/>
    <property type="match status" value="1"/>
</dbReference>
<dbReference type="EMBL" id="JBHTCO010000002">
    <property type="protein sequence ID" value="MFC7391728.1"/>
    <property type="molecule type" value="Genomic_DNA"/>
</dbReference>
<dbReference type="InterPro" id="IPR015590">
    <property type="entry name" value="Aldehyde_DH_dom"/>
</dbReference>
<dbReference type="InterPro" id="IPR016163">
    <property type="entry name" value="Ald_DH_C"/>
</dbReference>
<keyword evidence="1 3" id="KW-0560">Oxidoreductase</keyword>
<dbReference type="RefSeq" id="WP_380963017.1">
    <property type="nucleotide sequence ID" value="NZ_JBHTCO010000002.1"/>
</dbReference>
<dbReference type="PANTHER" id="PTHR11699">
    <property type="entry name" value="ALDEHYDE DEHYDROGENASE-RELATED"/>
    <property type="match status" value="1"/>
</dbReference>
<comment type="similarity">
    <text evidence="3">Belongs to the aldehyde dehydrogenase family.</text>
</comment>
<comment type="caution">
    <text evidence="5">The sequence shown here is derived from an EMBL/GenBank/DDBJ whole genome shotgun (WGS) entry which is preliminary data.</text>
</comment>
<reference evidence="6" key="1">
    <citation type="journal article" date="2019" name="Int. J. Syst. Evol. Microbiol.">
        <title>The Global Catalogue of Microorganisms (GCM) 10K type strain sequencing project: providing services to taxonomists for standard genome sequencing and annotation.</title>
        <authorList>
            <consortium name="The Broad Institute Genomics Platform"/>
            <consortium name="The Broad Institute Genome Sequencing Center for Infectious Disease"/>
            <person name="Wu L."/>
            <person name="Ma J."/>
        </authorList>
    </citation>
    <scope>NUCLEOTIDE SEQUENCE [LARGE SCALE GENOMIC DNA]</scope>
    <source>
        <strain evidence="6">CGMCC 1.16305</strain>
    </source>
</reference>
<evidence type="ECO:0000256" key="2">
    <source>
        <dbReference type="PROSITE-ProRule" id="PRU10007"/>
    </source>
</evidence>
<dbReference type="InterPro" id="IPR016161">
    <property type="entry name" value="Ald_DH/histidinol_DH"/>
</dbReference>
<dbReference type="Pfam" id="PF00171">
    <property type="entry name" value="Aldedh"/>
    <property type="match status" value="1"/>
</dbReference>
<dbReference type="Gene3D" id="3.40.605.10">
    <property type="entry name" value="Aldehyde Dehydrogenase, Chain A, domain 1"/>
    <property type="match status" value="1"/>
</dbReference>
<protein>
    <submittedName>
        <fullName evidence="5">Aldehyde dehydrogenase family protein</fullName>
    </submittedName>
</protein>
<evidence type="ECO:0000256" key="3">
    <source>
        <dbReference type="RuleBase" id="RU003345"/>
    </source>
</evidence>
<dbReference type="InterPro" id="IPR029510">
    <property type="entry name" value="Ald_DH_CS_GLU"/>
</dbReference>
<feature type="domain" description="Aldehyde dehydrogenase" evidence="4">
    <location>
        <begin position="34"/>
        <end position="492"/>
    </location>
</feature>
<sequence length="506" mass="54771">MSQTLKEAATFPTDMKRSEYKMVINGETVGALSNETFTVYNPATGEAVAEVPKGGKEDVDRAVEAARQSFDHGKWKRYPAGKRARVLNKIASIMRKRFNELVEIEIINSGKTLMAAQGQVMQAIEDFEFYAGAIVGHRGTVNNMPGPFFNYTQKEPIGVAGQIIPWNYPIMMAAWKIAPAIAAGCSVVLKPASLTPITAIILTEICHEAGVPAGVVNVITGPGASIGSYLVEHKGVDKVAFTGETATGKDIMAKASETLKRVTLELGGKSPNLVFPDADIDGAVDGSLFGIFYNTGQSCEARSRLFIHESIYDEFMEKFIDKTKKLKLGDPMSQDTHIGAIINQGQLDKIHQYVETAKKEGATVVTGGESVKVDGYENGYWYAPTVITNVTNDMTVAQEEIFGPVVVVMTFKDEKEAVKLANDTKYGLAAAIWAKDQGLIKRVSDGIQAGIIMVNSPFSAFPGTPFGGYKQSGFGRELSIESLDLYTETKSVLSYTGAKPLNPFNL</sequence>
<evidence type="ECO:0000313" key="6">
    <source>
        <dbReference type="Proteomes" id="UP001596505"/>
    </source>
</evidence>
<name>A0ABW2PQP1_9BACL</name>
<dbReference type="PROSITE" id="PS00687">
    <property type="entry name" value="ALDEHYDE_DEHYDR_GLU"/>
    <property type="match status" value="1"/>
</dbReference>
<keyword evidence="6" id="KW-1185">Reference proteome</keyword>
<feature type="active site" evidence="2">
    <location>
        <position position="265"/>
    </location>
</feature>
<dbReference type="InterPro" id="IPR016162">
    <property type="entry name" value="Ald_DH_N"/>
</dbReference>
<proteinExistence type="inferred from homology"/>
<dbReference type="Proteomes" id="UP001596505">
    <property type="component" value="Unassembled WGS sequence"/>
</dbReference>
<accession>A0ABW2PQP1</accession>
<organism evidence="5 6">
    <name type="scientific">Scopulibacillus cellulosilyticus</name>
    <dbReference type="NCBI Taxonomy" id="2665665"/>
    <lineage>
        <taxon>Bacteria</taxon>
        <taxon>Bacillati</taxon>
        <taxon>Bacillota</taxon>
        <taxon>Bacilli</taxon>
        <taxon>Bacillales</taxon>
        <taxon>Sporolactobacillaceae</taxon>
        <taxon>Scopulibacillus</taxon>
    </lineage>
</organism>
<gene>
    <name evidence="5" type="ORF">ACFQRG_01805</name>
</gene>
<dbReference type="Gene3D" id="3.40.309.10">
    <property type="entry name" value="Aldehyde Dehydrogenase, Chain A, domain 2"/>
    <property type="match status" value="1"/>
</dbReference>
<evidence type="ECO:0000256" key="1">
    <source>
        <dbReference type="ARBA" id="ARBA00023002"/>
    </source>
</evidence>
<evidence type="ECO:0000313" key="5">
    <source>
        <dbReference type="EMBL" id="MFC7391728.1"/>
    </source>
</evidence>
<evidence type="ECO:0000259" key="4">
    <source>
        <dbReference type="Pfam" id="PF00171"/>
    </source>
</evidence>